<name>A0A481XXM0_9PSEU</name>
<accession>A0A481XXM0</accession>
<evidence type="ECO:0000313" key="1">
    <source>
        <dbReference type="EMBL" id="MEY8037776.1"/>
    </source>
</evidence>
<dbReference type="RefSeq" id="WP_345365836.1">
    <property type="nucleotide sequence ID" value="NZ_BAABII010000016.1"/>
</dbReference>
<reference evidence="1 3" key="2">
    <citation type="submission" date="2024-08" db="EMBL/GenBank/DDBJ databases">
        <title>Genome mining of Saccharopolyspora cebuensis PGLac3 from Nigerian medicinal plant.</title>
        <authorList>
            <person name="Ezeobiora C.E."/>
            <person name="Igbokwe N.H."/>
            <person name="Amin D.H."/>
            <person name="Mendie U.E."/>
        </authorList>
    </citation>
    <scope>NUCLEOTIDE SEQUENCE [LARGE SCALE GENOMIC DNA]</scope>
    <source>
        <strain evidence="1 3">PGLac3</strain>
    </source>
</reference>
<keyword evidence="3" id="KW-1185">Reference proteome</keyword>
<dbReference type="EMBL" id="JBGEHV010000001">
    <property type="protein sequence ID" value="MEY8037776.1"/>
    <property type="molecule type" value="Genomic_DNA"/>
</dbReference>
<evidence type="ECO:0000313" key="3">
    <source>
        <dbReference type="Proteomes" id="UP001564626"/>
    </source>
</evidence>
<dbReference type="AlphaFoldDB" id="A0A481XXM0"/>
<protein>
    <submittedName>
        <fullName evidence="2">LanA2</fullName>
    </submittedName>
</protein>
<sequence>MSAPVQDFDLDVDTTSFAAPGGGALSADGIEAKGVLTFGTTCWGTTCPSNNTISC</sequence>
<dbReference type="Proteomes" id="UP001564626">
    <property type="component" value="Unassembled WGS sequence"/>
</dbReference>
<dbReference type="EMBL" id="MK423958">
    <property type="protein sequence ID" value="QBK47607.1"/>
    <property type="molecule type" value="Genomic_DNA"/>
</dbReference>
<reference evidence="2" key="1">
    <citation type="journal article" date="2019" name="ACS Chem. Biol.">
        <title>Bioactivity-HiTES Unveils Cryptic Antibiotics Encoded in Actinomycete Bacteria.</title>
        <authorList>
            <person name="Moon K."/>
            <person name="Xu F."/>
            <person name="Zhang C."/>
            <person name="Seyedsayamdost M.R."/>
        </authorList>
    </citation>
    <scope>NUCLEOTIDE SEQUENCE</scope>
    <source>
        <strain evidence="2">DSM 45019</strain>
    </source>
</reference>
<organism evidence="2">
    <name type="scientific">Saccharopolyspora cebuensis</name>
    <dbReference type="NCBI Taxonomy" id="418759"/>
    <lineage>
        <taxon>Bacteria</taxon>
        <taxon>Bacillati</taxon>
        <taxon>Actinomycetota</taxon>
        <taxon>Actinomycetes</taxon>
        <taxon>Pseudonocardiales</taxon>
        <taxon>Pseudonocardiaceae</taxon>
        <taxon>Saccharopolyspora</taxon>
    </lineage>
</organism>
<gene>
    <name evidence="1" type="ORF">AB8O55_00045</name>
</gene>
<evidence type="ECO:0000313" key="2">
    <source>
        <dbReference type="EMBL" id="QBK47607.1"/>
    </source>
</evidence>
<proteinExistence type="predicted"/>